<evidence type="ECO:0000256" key="4">
    <source>
        <dbReference type="ARBA" id="ARBA00023304"/>
    </source>
</evidence>
<keyword evidence="2" id="KW-0028">Amino-acid biosynthesis</keyword>
<dbReference type="SUPFAM" id="SSF110921">
    <property type="entry name" value="2-isopropylmalate synthase LeuA, allosteric (dimerisation) domain"/>
    <property type="match status" value="1"/>
</dbReference>
<dbReference type="FunFam" id="1.10.238.260:FF:000001">
    <property type="entry name" value="2-isopropylmalate synthase"/>
    <property type="match status" value="1"/>
</dbReference>
<evidence type="ECO:0000256" key="5">
    <source>
        <dbReference type="RuleBase" id="RU003523"/>
    </source>
</evidence>
<dbReference type="PROSITE" id="PS00815">
    <property type="entry name" value="AIPM_HOMOCIT_SYNTH_1"/>
    <property type="match status" value="1"/>
</dbReference>
<name>A0A1I2MED2_9EURY</name>
<dbReference type="AlphaFoldDB" id="A0A1I2MED2"/>
<gene>
    <name evidence="7" type="ORF">SAMN04488063_0707</name>
</gene>
<keyword evidence="8" id="KW-1185">Reference proteome</keyword>
<sequence length="519" mass="54581">MVDLFGGNPNNTPTSVLDSDDRVQLLDTTLRDGEQAPGISLTPEEKAEIASALDAADVQYIEAGSACTGEGERETIRKVTSLGLDATVTSFARGVQRDVDLALDCDVDGVTIVVPGSDMHIERKVGTTHDRVVEDTEDLVAYAKDHGLWVEVIGEDGSRADLDFLERLMRAAFDAGADRLCYADTVGDASPETTYEYVARLADIGPTSTHTHDDLGLGMTNVYASLAAGADLVHATVNGIGERAGNVALEEVAIALSHCYGVETVKLDELYGLAQKVAMATGVPLPPNKAVVGENAFTHESGIHTDGTLKDDTMYEPYAPETVGRERRLVLGKHAGRAGVRAALDEHGVDVTDEELAAVVDRVKALGDRGKRVTDADLLAIAEDVQGRERDRRVELVDLTAASGGGTPTASVRLRVDDEERVASGTGSGPVDAAVEAVRSALGSDADAQLDSYHVDAITGGTNAVVTVEVEMSRGDHSVTVAASDADITRASVDAMVNALDRLLQAEAEESKGVPPADD</sequence>
<dbReference type="SMART" id="SM00917">
    <property type="entry name" value="LeuA_dimer"/>
    <property type="match status" value="1"/>
</dbReference>
<dbReference type="GO" id="GO:0003852">
    <property type="term" value="F:2-isopropylmalate synthase activity"/>
    <property type="evidence" value="ECO:0007669"/>
    <property type="project" value="InterPro"/>
</dbReference>
<dbReference type="RefSeq" id="WP_092888448.1">
    <property type="nucleotide sequence ID" value="NZ_FOOQ01000001.1"/>
</dbReference>
<protein>
    <submittedName>
        <fullName evidence="7">D-citramalate synthase</fullName>
    </submittedName>
</protein>
<dbReference type="PANTHER" id="PTHR42880">
    <property type="entry name" value="HOMOCITRATE SYNTHASE"/>
    <property type="match status" value="1"/>
</dbReference>
<keyword evidence="4" id="KW-0100">Branched-chain amino acid biosynthesis</keyword>
<dbReference type="GO" id="GO:0009098">
    <property type="term" value="P:L-leucine biosynthetic process"/>
    <property type="evidence" value="ECO:0007669"/>
    <property type="project" value="InterPro"/>
</dbReference>
<reference evidence="8" key="1">
    <citation type="submission" date="2016-10" db="EMBL/GenBank/DDBJ databases">
        <authorList>
            <person name="Varghese N."/>
            <person name="Submissions S."/>
        </authorList>
    </citation>
    <scope>NUCLEOTIDE SEQUENCE [LARGE SCALE GENOMIC DNA]</scope>
    <source>
        <strain evidence="8">CGMCC 1.7739</strain>
    </source>
</reference>
<dbReference type="Gene3D" id="3.20.20.70">
    <property type="entry name" value="Aldolase class I"/>
    <property type="match status" value="1"/>
</dbReference>
<dbReference type="PROSITE" id="PS50991">
    <property type="entry name" value="PYR_CT"/>
    <property type="match status" value="1"/>
</dbReference>
<comment type="similarity">
    <text evidence="1 5">Belongs to the alpha-IPM synthase/homocitrate synthase family.</text>
</comment>
<keyword evidence="3 5" id="KW-0808">Transferase</keyword>
<dbReference type="Pfam" id="PF22617">
    <property type="entry name" value="HCS_D2"/>
    <property type="match status" value="1"/>
</dbReference>
<dbReference type="PANTHER" id="PTHR42880:SF2">
    <property type="entry name" value="(R)-CITRAMALATE SYNTHASE CIMA"/>
    <property type="match status" value="1"/>
</dbReference>
<dbReference type="Gene3D" id="3.30.160.270">
    <property type="match status" value="1"/>
</dbReference>
<dbReference type="SUPFAM" id="SSF51569">
    <property type="entry name" value="Aldolase"/>
    <property type="match status" value="1"/>
</dbReference>
<dbReference type="InterPro" id="IPR036230">
    <property type="entry name" value="LeuA_allosteric_dom_sf"/>
</dbReference>
<dbReference type="Pfam" id="PF08502">
    <property type="entry name" value="LeuA_dimer"/>
    <property type="match status" value="1"/>
</dbReference>
<evidence type="ECO:0000313" key="7">
    <source>
        <dbReference type="EMBL" id="SFF89813.1"/>
    </source>
</evidence>
<proteinExistence type="inferred from homology"/>
<dbReference type="STRING" id="553467.SAMN04488063_0707"/>
<evidence type="ECO:0000256" key="3">
    <source>
        <dbReference type="ARBA" id="ARBA00022679"/>
    </source>
</evidence>
<dbReference type="InterPro" id="IPR000891">
    <property type="entry name" value="PYR_CT"/>
</dbReference>
<evidence type="ECO:0000256" key="2">
    <source>
        <dbReference type="ARBA" id="ARBA00022605"/>
    </source>
</evidence>
<evidence type="ECO:0000259" key="6">
    <source>
        <dbReference type="PROSITE" id="PS50991"/>
    </source>
</evidence>
<dbReference type="InterPro" id="IPR054691">
    <property type="entry name" value="LeuA/HCS_post-cat"/>
</dbReference>
<dbReference type="Pfam" id="PF00682">
    <property type="entry name" value="HMGL-like"/>
    <property type="match status" value="1"/>
</dbReference>
<accession>A0A1I2MED2</accession>
<feature type="domain" description="Pyruvate carboxyltransferase" evidence="6">
    <location>
        <begin position="23"/>
        <end position="271"/>
    </location>
</feature>
<organism evidence="7 8">
    <name type="scientific">Halopelagius inordinatus</name>
    <dbReference type="NCBI Taxonomy" id="553467"/>
    <lineage>
        <taxon>Archaea</taxon>
        <taxon>Methanobacteriati</taxon>
        <taxon>Methanobacteriota</taxon>
        <taxon>Stenosarchaea group</taxon>
        <taxon>Halobacteria</taxon>
        <taxon>Halobacteriales</taxon>
        <taxon>Haloferacaceae</taxon>
    </lineage>
</organism>
<dbReference type="InterPro" id="IPR002034">
    <property type="entry name" value="AIPM/Hcit_synth_CS"/>
</dbReference>
<dbReference type="EMBL" id="FOOQ01000001">
    <property type="protein sequence ID" value="SFF89813.1"/>
    <property type="molecule type" value="Genomic_DNA"/>
</dbReference>
<dbReference type="OrthoDB" id="6555at2157"/>
<dbReference type="InterPro" id="IPR013785">
    <property type="entry name" value="Aldolase_TIM"/>
</dbReference>
<dbReference type="Gene3D" id="1.10.238.260">
    <property type="match status" value="1"/>
</dbReference>
<evidence type="ECO:0000256" key="1">
    <source>
        <dbReference type="ARBA" id="ARBA00006154"/>
    </source>
</evidence>
<dbReference type="NCBIfam" id="NF002085">
    <property type="entry name" value="PRK00915.1-2"/>
    <property type="match status" value="1"/>
</dbReference>
<evidence type="ECO:0000313" key="8">
    <source>
        <dbReference type="Proteomes" id="UP000198876"/>
    </source>
</evidence>
<dbReference type="InterPro" id="IPR013709">
    <property type="entry name" value="2-isopropylmalate_synth_dimer"/>
</dbReference>
<dbReference type="Proteomes" id="UP000198876">
    <property type="component" value="Unassembled WGS sequence"/>
</dbReference>